<keyword evidence="7" id="KW-1185">Reference proteome</keyword>
<dbReference type="eggNOG" id="COG0845">
    <property type="taxonomic scope" value="Bacteria"/>
</dbReference>
<name>D1AK11_SEBTE</name>
<dbReference type="HOGENOM" id="CLU_018816_14_5_0"/>
<sequence length="379" mass="42738">MKKKIIIAVLLIVVLLLGFLFFKSSSKKDKNEVTYEVVKAEKGDLQLFVEETGQVKSNNEISVYTSKKLMVSKRYFELGDTVKKGDVILTFDPTDKNAALRTIQEKKIAMEQKQRDYSNTNELLKVGGAPRVDLEDINYSIRTMRLEIASLEEDYQKYDDQIISPVDGVITEMIADDNYRVNTDSPLFKITNIRDLSIKVDLTDYDVKNVKLGQKVLITSDTLPEGEIITGRVVDIASTATKDDSYNESRVEIEIKMDNPGLLKPGNIVDSKILYLDEQNVIKLPYTSVINENDKYYVYIVDKDNKVKRKEVVVGETDNNFYHIKSGIEVGETVIKEADMNLKDGDKIKISDSKAKNNNNKKGSGGGNRRSPGAPRPPM</sequence>
<organism evidence="6 7">
    <name type="scientific">Sebaldella termitidis (strain ATCC 33386 / NCTC 11300)</name>
    <dbReference type="NCBI Taxonomy" id="526218"/>
    <lineage>
        <taxon>Bacteria</taxon>
        <taxon>Fusobacteriati</taxon>
        <taxon>Fusobacteriota</taxon>
        <taxon>Fusobacteriia</taxon>
        <taxon>Fusobacteriales</taxon>
        <taxon>Leptotrichiaceae</taxon>
        <taxon>Sebaldella</taxon>
    </lineage>
</organism>
<dbReference type="RefSeq" id="WP_012861521.1">
    <property type="nucleotide sequence ID" value="NC_013517.1"/>
</dbReference>
<feature type="domain" description="YknX-like beta-barrel" evidence="5">
    <location>
        <begin position="197"/>
        <end position="267"/>
    </location>
</feature>
<protein>
    <submittedName>
        <fullName evidence="6">Efflux transporter, RND family, MFP subunit</fullName>
    </submittedName>
</protein>
<evidence type="ECO:0000259" key="5">
    <source>
        <dbReference type="Pfam" id="PF25990"/>
    </source>
</evidence>
<dbReference type="Gene3D" id="2.40.420.20">
    <property type="match status" value="1"/>
</dbReference>
<reference evidence="6 7" key="2">
    <citation type="journal article" date="2010" name="Stand. Genomic Sci.">
        <title>Complete genome sequence of Sebaldella termitidis type strain (NCTC 11300).</title>
        <authorList>
            <person name="Harmon-Smith M."/>
            <person name="Celia L."/>
            <person name="Chertkov O."/>
            <person name="Lapidus A."/>
            <person name="Copeland A."/>
            <person name="Glavina Del Rio T."/>
            <person name="Nolan M."/>
            <person name="Lucas S."/>
            <person name="Tice H."/>
            <person name="Cheng J.F."/>
            <person name="Han C."/>
            <person name="Detter J.C."/>
            <person name="Bruce D."/>
            <person name="Goodwin L."/>
            <person name="Pitluck S."/>
            <person name="Pati A."/>
            <person name="Liolios K."/>
            <person name="Ivanova N."/>
            <person name="Mavromatis K."/>
            <person name="Mikhailova N."/>
            <person name="Chen A."/>
            <person name="Palaniappan K."/>
            <person name="Land M."/>
            <person name="Hauser L."/>
            <person name="Chang Y.J."/>
            <person name="Jeffries C.D."/>
            <person name="Brettin T."/>
            <person name="Goker M."/>
            <person name="Beck B."/>
            <person name="Bristow J."/>
            <person name="Eisen J.A."/>
            <person name="Markowitz V."/>
            <person name="Hugenholtz P."/>
            <person name="Kyrpides N.C."/>
            <person name="Klenk H.P."/>
            <person name="Chen F."/>
        </authorList>
    </citation>
    <scope>NUCLEOTIDE SEQUENCE [LARGE SCALE GENOMIC DNA]</scope>
    <source>
        <strain evidence="7">ATCC 33386 / NCTC 11300</strain>
    </source>
</reference>
<dbReference type="InterPro" id="IPR058637">
    <property type="entry name" value="YknX-like_C"/>
</dbReference>
<proteinExistence type="inferred from homology"/>
<dbReference type="NCBIfam" id="TIGR01730">
    <property type="entry name" value="RND_mfp"/>
    <property type="match status" value="1"/>
</dbReference>
<dbReference type="PANTHER" id="PTHR30469:SF33">
    <property type="entry name" value="SLR1207 PROTEIN"/>
    <property type="match status" value="1"/>
</dbReference>
<dbReference type="AlphaFoldDB" id="D1AK11"/>
<reference evidence="7" key="1">
    <citation type="submission" date="2009-09" db="EMBL/GenBank/DDBJ databases">
        <title>The complete chromosome of Sebaldella termitidis ATCC 33386.</title>
        <authorList>
            <consortium name="US DOE Joint Genome Institute (JGI-PGF)"/>
            <person name="Lucas S."/>
            <person name="Copeland A."/>
            <person name="Lapidus A."/>
            <person name="Glavina del Rio T."/>
            <person name="Dalin E."/>
            <person name="Tice H."/>
            <person name="Bruce D."/>
            <person name="Goodwin L."/>
            <person name="Pitluck S."/>
            <person name="Kyrpides N."/>
            <person name="Mavromatis K."/>
            <person name="Ivanova N."/>
            <person name="Mikhailova N."/>
            <person name="Sims D."/>
            <person name="Meincke L."/>
            <person name="Brettin T."/>
            <person name="Detter J.C."/>
            <person name="Han C."/>
            <person name="Larimer F."/>
            <person name="Land M."/>
            <person name="Hauser L."/>
            <person name="Markowitz V."/>
            <person name="Cheng J.F."/>
            <person name="Hugenholtz P."/>
            <person name="Woyke T."/>
            <person name="Wu D."/>
            <person name="Eisen J.A."/>
        </authorList>
    </citation>
    <scope>NUCLEOTIDE SEQUENCE [LARGE SCALE GENOMIC DNA]</scope>
    <source>
        <strain evidence="7">ATCC 33386 / NCTC 11300</strain>
    </source>
</reference>
<dbReference type="Gene3D" id="2.40.50.100">
    <property type="match status" value="1"/>
</dbReference>
<dbReference type="KEGG" id="str:Sterm_2072"/>
<dbReference type="Gene3D" id="2.40.30.170">
    <property type="match status" value="1"/>
</dbReference>
<dbReference type="InterPro" id="IPR006143">
    <property type="entry name" value="RND_pump_MFP"/>
</dbReference>
<evidence type="ECO:0000256" key="2">
    <source>
        <dbReference type="SAM" id="Coils"/>
    </source>
</evidence>
<evidence type="ECO:0000256" key="1">
    <source>
        <dbReference type="ARBA" id="ARBA00009477"/>
    </source>
</evidence>
<accession>D1AK11</accession>
<dbReference type="STRING" id="526218.Sterm_2072"/>
<dbReference type="Proteomes" id="UP000000845">
    <property type="component" value="Chromosome"/>
</dbReference>
<dbReference type="InterPro" id="IPR058636">
    <property type="entry name" value="Beta-barrel_YknX"/>
</dbReference>
<dbReference type="EMBL" id="CP001739">
    <property type="protein sequence ID" value="ACZ08927.1"/>
    <property type="molecule type" value="Genomic_DNA"/>
</dbReference>
<evidence type="ECO:0000256" key="3">
    <source>
        <dbReference type="SAM" id="MobiDB-lite"/>
    </source>
</evidence>
<keyword evidence="2" id="KW-0175">Coiled coil</keyword>
<comment type="similarity">
    <text evidence="1">Belongs to the membrane fusion protein (MFP) (TC 8.A.1) family.</text>
</comment>
<dbReference type="GO" id="GO:1990281">
    <property type="term" value="C:efflux pump complex"/>
    <property type="evidence" value="ECO:0007669"/>
    <property type="project" value="TreeGrafter"/>
</dbReference>
<evidence type="ECO:0000259" key="4">
    <source>
        <dbReference type="Pfam" id="PF25989"/>
    </source>
</evidence>
<feature type="domain" description="YknX-like C-terminal permuted SH3-like" evidence="4">
    <location>
        <begin position="281"/>
        <end position="350"/>
    </location>
</feature>
<feature type="region of interest" description="Disordered" evidence="3">
    <location>
        <begin position="346"/>
        <end position="379"/>
    </location>
</feature>
<dbReference type="PANTHER" id="PTHR30469">
    <property type="entry name" value="MULTIDRUG RESISTANCE PROTEIN MDTA"/>
    <property type="match status" value="1"/>
</dbReference>
<evidence type="ECO:0000313" key="7">
    <source>
        <dbReference type="Proteomes" id="UP000000845"/>
    </source>
</evidence>
<dbReference type="SUPFAM" id="SSF111369">
    <property type="entry name" value="HlyD-like secretion proteins"/>
    <property type="match status" value="1"/>
</dbReference>
<dbReference type="Pfam" id="PF25990">
    <property type="entry name" value="Beta-barrel_YknX"/>
    <property type="match status" value="1"/>
</dbReference>
<feature type="coiled-coil region" evidence="2">
    <location>
        <begin position="134"/>
        <end position="161"/>
    </location>
</feature>
<dbReference type="GO" id="GO:0015562">
    <property type="term" value="F:efflux transmembrane transporter activity"/>
    <property type="evidence" value="ECO:0007669"/>
    <property type="project" value="TreeGrafter"/>
</dbReference>
<dbReference type="Pfam" id="PF25989">
    <property type="entry name" value="YknX_C"/>
    <property type="match status" value="1"/>
</dbReference>
<evidence type="ECO:0000313" key="6">
    <source>
        <dbReference type="EMBL" id="ACZ08927.1"/>
    </source>
</evidence>
<feature type="compositionally biased region" description="Basic and acidic residues" evidence="3">
    <location>
        <begin position="346"/>
        <end position="355"/>
    </location>
</feature>
<gene>
    <name evidence="6" type="ordered locus">Sterm_2072</name>
</gene>